<feature type="compositionally biased region" description="Basic and acidic residues" evidence="1">
    <location>
        <begin position="196"/>
        <end position="230"/>
    </location>
</feature>
<feature type="compositionally biased region" description="Basic and acidic residues" evidence="1">
    <location>
        <begin position="82"/>
        <end position="117"/>
    </location>
</feature>
<feature type="region of interest" description="Disordered" evidence="1">
    <location>
        <begin position="196"/>
        <end position="249"/>
    </location>
</feature>
<reference evidence="3" key="1">
    <citation type="submission" date="2016-10" db="EMBL/GenBank/DDBJ databases">
        <authorList>
            <person name="Varghese N."/>
            <person name="Submissions S."/>
        </authorList>
    </citation>
    <scope>NUCLEOTIDE SEQUENCE [LARGE SCALE GENOMIC DNA]</scope>
    <source>
        <strain evidence="3">DSM 13078</strain>
    </source>
</reference>
<proteinExistence type="predicted"/>
<feature type="compositionally biased region" description="Basic and acidic residues" evidence="1">
    <location>
        <begin position="238"/>
        <end position="249"/>
    </location>
</feature>
<dbReference type="Proteomes" id="UP000199161">
    <property type="component" value="Unassembled WGS sequence"/>
</dbReference>
<organism evidence="2 3">
    <name type="scientific">Natronobacterium haloterrestre</name>
    <name type="common">Halobiforma haloterrestris</name>
    <dbReference type="NCBI Taxonomy" id="148448"/>
    <lineage>
        <taxon>Archaea</taxon>
        <taxon>Methanobacteriati</taxon>
        <taxon>Methanobacteriota</taxon>
        <taxon>Stenosarchaea group</taxon>
        <taxon>Halobacteria</taxon>
        <taxon>Halobacteriales</taxon>
        <taxon>Natrialbaceae</taxon>
        <taxon>Natronobacterium</taxon>
    </lineage>
</organism>
<dbReference type="AlphaFoldDB" id="A0A1I1EXZ4"/>
<sequence length="299" mass="33428">MASIQTKTINGYGPYSYRVTYDGDEQHWEYLGKAGEVDATNDDGEPDLEDLDPAEAGQMMARGEIGSEPVEDVAEDGGYSARDVESVEFGDRESANAVRDEIPDEHLAESDDQRTKTIELSPEATRATRTRVTGEAADSRAYLADQHGQAELTDAEKRRLDFTRTNVMHARSAKAILQGEGVDDWTAHYDPELTVDEHRGVAERARRDDRGQRMDHEEREGAQAKRHAEAFRAAQGQMEKRAREACEDGHDEACDELRDLGWTDEEIEQLERYSRDAEDFARNMNDERKSAGVSAAAGD</sequence>
<feature type="region of interest" description="Disordered" evidence="1">
    <location>
        <begin position="63"/>
        <end position="150"/>
    </location>
</feature>
<dbReference type="EMBL" id="FOKW01000003">
    <property type="protein sequence ID" value="SFB91532.1"/>
    <property type="molecule type" value="Genomic_DNA"/>
</dbReference>
<dbReference type="OrthoDB" id="198262at2157"/>
<evidence type="ECO:0000313" key="3">
    <source>
        <dbReference type="Proteomes" id="UP000199161"/>
    </source>
</evidence>
<keyword evidence="3" id="KW-1185">Reference proteome</keyword>
<dbReference type="RefSeq" id="WP_089786480.1">
    <property type="nucleotide sequence ID" value="NZ_FOKW01000003.1"/>
</dbReference>
<accession>A0A1I1EXZ4</accession>
<evidence type="ECO:0000313" key="2">
    <source>
        <dbReference type="EMBL" id="SFB91532.1"/>
    </source>
</evidence>
<name>A0A1I1EXZ4_NATHA</name>
<protein>
    <submittedName>
        <fullName evidence="2">Uncharacterized protein</fullName>
    </submittedName>
</protein>
<evidence type="ECO:0000256" key="1">
    <source>
        <dbReference type="SAM" id="MobiDB-lite"/>
    </source>
</evidence>
<gene>
    <name evidence="2" type="ORF">SAMN05444422_1038</name>
</gene>